<dbReference type="SMR" id="A0A0M0E5C5"/>
<evidence type="ECO:0000259" key="7">
    <source>
        <dbReference type="PROSITE" id="PS50885"/>
    </source>
</evidence>
<dbReference type="SMART" id="SM00283">
    <property type="entry name" value="MA"/>
    <property type="match status" value="1"/>
</dbReference>
<keyword evidence="5" id="KW-0812">Transmembrane</keyword>
<feature type="domain" description="Methyl-accepting transducer" evidence="6">
    <location>
        <begin position="270"/>
        <end position="506"/>
    </location>
</feature>
<dbReference type="Pfam" id="PF00672">
    <property type="entry name" value="HAMP"/>
    <property type="match status" value="1"/>
</dbReference>
<dbReference type="FunFam" id="1.10.287.950:FF:000001">
    <property type="entry name" value="Methyl-accepting chemotaxis sensory transducer"/>
    <property type="match status" value="1"/>
</dbReference>
<feature type="transmembrane region" description="Helical" evidence="5">
    <location>
        <begin position="12"/>
        <end position="31"/>
    </location>
</feature>
<dbReference type="EMBL" id="JACVHL010000008">
    <property type="protein sequence ID" value="MCC3805420.1"/>
    <property type="molecule type" value="Genomic_DNA"/>
</dbReference>
<dbReference type="EMBL" id="JABCLD010001111">
    <property type="protein sequence ID" value="NMU25774.1"/>
    <property type="molecule type" value="Genomic_DNA"/>
</dbReference>
<accession>A0A0M0E5C5</accession>
<evidence type="ECO:0000256" key="3">
    <source>
        <dbReference type="ARBA" id="ARBA00029447"/>
    </source>
</evidence>
<dbReference type="EMBL" id="VRMQ01000001">
    <property type="protein sequence ID" value="TXN18417.1"/>
    <property type="molecule type" value="Genomic_DNA"/>
</dbReference>
<evidence type="ECO:0000313" key="12">
    <source>
        <dbReference type="EMBL" id="NMU25774.1"/>
    </source>
</evidence>
<evidence type="ECO:0000313" key="21">
    <source>
        <dbReference type="Proteomes" id="UP000555836"/>
    </source>
</evidence>
<dbReference type="CDD" id="cd06225">
    <property type="entry name" value="HAMP"/>
    <property type="match status" value="1"/>
</dbReference>
<evidence type="ECO:0000313" key="13">
    <source>
        <dbReference type="EMBL" id="NMU83377.1"/>
    </source>
</evidence>
<dbReference type="PROSITE" id="PS50111">
    <property type="entry name" value="CHEMOTAXIS_TRANSDUC_2"/>
    <property type="match status" value="1"/>
</dbReference>
<keyword evidence="2 4" id="KW-0807">Transducer</keyword>
<protein>
    <submittedName>
        <fullName evidence="10 12">Chemotaxis protein</fullName>
    </submittedName>
    <submittedName>
        <fullName evidence="8">HAMP domain-containing protein</fullName>
    </submittedName>
</protein>
<dbReference type="PROSITE" id="PS50885">
    <property type="entry name" value="HAMP"/>
    <property type="match status" value="1"/>
</dbReference>
<reference evidence="11" key="7">
    <citation type="submission" date="2020-09" db="EMBL/GenBank/DDBJ databases">
        <title>Genome sequence of Vibrio parahaemolyticus isolates.</title>
        <authorList>
            <person name="Hammerl J.A."/>
            <person name="Strauch E."/>
        </authorList>
    </citation>
    <scope>NUCLEOTIDE SEQUENCE</scope>
    <source>
        <strain evidence="11">17-VB00146</strain>
    </source>
</reference>
<reference evidence="8" key="2">
    <citation type="journal article" date="2018" name="Genome Biol.">
        <title>SKESA: strategic k-mer extension for scrupulous assemblies.</title>
        <authorList>
            <person name="Souvorov A."/>
            <person name="Agarwala R."/>
            <person name="Lipman D.J."/>
        </authorList>
    </citation>
    <scope>NUCLEOTIDE SEQUENCE</scope>
    <source>
        <strain evidence="8">1930</strain>
    </source>
</reference>
<dbReference type="InterPro" id="IPR004089">
    <property type="entry name" value="MCPsignal_dom"/>
</dbReference>
<dbReference type="Proteomes" id="UP000518904">
    <property type="component" value="Unassembled WGS sequence"/>
</dbReference>
<dbReference type="GO" id="GO:0006935">
    <property type="term" value="P:chemotaxis"/>
    <property type="evidence" value="ECO:0007669"/>
    <property type="project" value="InterPro"/>
</dbReference>
<dbReference type="Proteomes" id="UP000555836">
    <property type="component" value="Unassembled WGS sequence"/>
</dbReference>
<reference evidence="10 17" key="1">
    <citation type="submission" date="2015-07" db="EMBL/GenBank/DDBJ databases">
        <title>Foodborne Vibrio parahaemolyticus Isolates.</title>
        <authorList>
            <person name="Ronholm J."/>
            <person name="Petronella N."/>
            <person name="Kenwell R."/>
            <person name="Banerjee S."/>
        </authorList>
    </citation>
    <scope>NUCLEOTIDE SEQUENCE [LARGE SCALE GENOMIC DNA]</scope>
    <source>
        <strain evidence="10 17">HS-06-05</strain>
    </source>
</reference>
<keyword evidence="5" id="KW-0472">Membrane</keyword>
<feature type="domain" description="HAMP" evidence="7">
    <location>
        <begin position="211"/>
        <end position="265"/>
    </location>
</feature>
<reference evidence="16" key="8">
    <citation type="submission" date="2022-05" db="EMBL/GenBank/DDBJ databases">
        <title>Megaplasmid of Vibrio parahaemolyticus.</title>
        <authorList>
            <person name="Strauch E."/>
            <person name="Borowiak M."/>
        </authorList>
    </citation>
    <scope>NUCLEOTIDE SEQUENCE</scope>
    <source>
        <strain evidence="16">16-VB00198</strain>
    </source>
</reference>
<dbReference type="PANTHER" id="PTHR32089:SF120">
    <property type="entry name" value="METHYL-ACCEPTING CHEMOTAXIS PROTEIN TLPQ"/>
    <property type="match status" value="1"/>
</dbReference>
<dbReference type="Pfam" id="PF00015">
    <property type="entry name" value="MCPsignal"/>
    <property type="match status" value="1"/>
</dbReference>
<dbReference type="GO" id="GO:0007165">
    <property type="term" value="P:signal transduction"/>
    <property type="evidence" value="ECO:0007669"/>
    <property type="project" value="UniProtKB-KW"/>
</dbReference>
<dbReference type="PANTHER" id="PTHR32089">
    <property type="entry name" value="METHYL-ACCEPTING CHEMOTAXIS PROTEIN MCPB"/>
    <property type="match status" value="1"/>
</dbReference>
<evidence type="ECO:0000256" key="2">
    <source>
        <dbReference type="ARBA" id="ARBA00023224"/>
    </source>
</evidence>
<evidence type="ECO:0000313" key="20">
    <source>
        <dbReference type="Proteomes" id="UP000518904"/>
    </source>
</evidence>
<dbReference type="EMBL" id="DACQKT010000003">
    <property type="protein sequence ID" value="HAS6677060.1"/>
    <property type="molecule type" value="Genomic_DNA"/>
</dbReference>
<dbReference type="Proteomes" id="UP001163036">
    <property type="component" value="Chromosome 2"/>
</dbReference>
<sequence>MKLSNLSIKYKISALILIISLSVIALSVFFTSEIKMIEGKLTVFSETTVPSVLLVKNTEIELGILRKDEFSLLTNVNHPQFMEWVAGLEKSEQKIDKYLDQYEKGLWDQRDRDAFNKVKSAWVKYSAFNNEYAKLLLNNKIDEANETLLNGFSTFTQLSDAIRDLVELNQTYVQEDIASAHEAVRSAITYSIIAIVALLALSFTLGLFLTKQICTPLNYVVNMASKIASGDLTYQLPRNKIGHDELGTLADACVDMQAKLLTLVDSISSTTAQVGTAIEEVSAISEQTSTGMDEQQVQLNLIATAMNEMQATVNEVASNTEAASETANSASHDAKEGRGVVQECINQIHEASLAIQSVGNMVTELEQDASNISVVVDVIQDIAEQTNLLALNAAIEAARAGEQGRGFAVVADEVRTLASRTQASTEEIITIISKLQNCSKSAVSATNNSSDLIQECVEQAQKAGATIDQIEKGADNIAEMSIQIASACSEQSSVTEELHRNVEHINQFSSEVATGSRQTAIACRDLSELAVGLQEIVGQFKTA</sequence>
<evidence type="ECO:0000313" key="18">
    <source>
        <dbReference type="Proteomes" id="UP000321504"/>
    </source>
</evidence>
<dbReference type="EMBL" id="LIRS01000067">
    <property type="protein sequence ID" value="KOY32730.1"/>
    <property type="molecule type" value="Genomic_DNA"/>
</dbReference>
<dbReference type="InterPro" id="IPR004090">
    <property type="entry name" value="Chemotax_Me-accpt_rcpt"/>
</dbReference>
<dbReference type="InterPro" id="IPR024478">
    <property type="entry name" value="HlyB_4HB_MCP"/>
</dbReference>
<dbReference type="RefSeq" id="WP_015312995.1">
    <property type="nucleotide sequence ID" value="NZ_CAJDZF010000012.1"/>
</dbReference>
<name>A0A0M0E5C5_VIBPH</name>
<keyword evidence="5" id="KW-1133">Transmembrane helix</keyword>
<dbReference type="InterPro" id="IPR003660">
    <property type="entry name" value="HAMP_dom"/>
</dbReference>
<dbReference type="Proteomes" id="UP000037697">
    <property type="component" value="Unassembled WGS sequence"/>
</dbReference>
<dbReference type="Proteomes" id="UP000321504">
    <property type="component" value="Unassembled WGS sequence"/>
</dbReference>
<evidence type="ECO:0000313" key="9">
    <source>
        <dbReference type="EMBL" id="HAS6680863.1"/>
    </source>
</evidence>
<proteinExistence type="inferred from homology"/>
<evidence type="ECO:0000313" key="16">
    <source>
        <dbReference type="EMBL" id="UYV28312.1"/>
    </source>
</evidence>
<dbReference type="EMBL" id="JABCLB010001107">
    <property type="protein sequence ID" value="NMU83377.1"/>
    <property type="molecule type" value="Genomic_DNA"/>
</dbReference>
<dbReference type="EMBL" id="DACQKT010000084">
    <property type="protein sequence ID" value="HAS6680863.1"/>
    <property type="molecule type" value="Genomic_DNA"/>
</dbReference>
<evidence type="ECO:0000256" key="5">
    <source>
        <dbReference type="SAM" id="Phobius"/>
    </source>
</evidence>
<reference evidence="20 21" key="6">
    <citation type="submission" date="2020-04" db="EMBL/GenBank/DDBJ databases">
        <title>Whole-genome sequencing of Vibrio spp. from China reveals different genetic environments of blaCTX-M-14 among diverse lineages.</title>
        <authorList>
            <person name="Zheng Z."/>
            <person name="Ye L."/>
            <person name="Chen S."/>
        </authorList>
    </citation>
    <scope>NUCLEOTIDE SEQUENCE [LARGE SCALE GENOMIC DNA]</scope>
    <source>
        <strain evidence="13 20">Vb0551</strain>
        <strain evidence="12 21">Vb0574</strain>
    </source>
</reference>
<evidence type="ECO:0000313" key="8">
    <source>
        <dbReference type="EMBL" id="HAS6677060.1"/>
    </source>
</evidence>
<dbReference type="SUPFAM" id="SSF58104">
    <property type="entry name" value="Methyl-accepting chemotaxis protein (MCP) signaling domain"/>
    <property type="match status" value="1"/>
</dbReference>
<evidence type="ECO:0000313" key="19">
    <source>
        <dbReference type="Proteomes" id="UP000464718"/>
    </source>
</evidence>
<dbReference type="GO" id="GO:0016020">
    <property type="term" value="C:membrane"/>
    <property type="evidence" value="ECO:0007669"/>
    <property type="project" value="UniProtKB-SubCell"/>
</dbReference>
<gene>
    <name evidence="10" type="ORF">ACX05_11035</name>
    <name evidence="14" type="ORF">EHC69_18325</name>
    <name evidence="15" type="ORF">FVP01_05390</name>
    <name evidence="13" type="ORF">HKB16_10790</name>
    <name evidence="12" type="ORF">HKB21_09070</name>
    <name evidence="8" type="ORF">I7278_09590</name>
    <name evidence="9" type="ORF">I7278_29340</name>
    <name evidence="11" type="ORF">IB292_10250</name>
    <name evidence="16" type="ORF">M5598_21565</name>
</gene>
<comment type="similarity">
    <text evidence="3">Belongs to the methyl-accepting chemotaxis (MCP) protein family.</text>
</comment>
<evidence type="ECO:0000313" key="17">
    <source>
        <dbReference type="Proteomes" id="UP000037697"/>
    </source>
</evidence>
<reference evidence="15 18" key="4">
    <citation type="submission" date="2019-08" db="EMBL/GenBank/DDBJ databases">
        <title>Emerging of two pre-pandemic pathogenic O4:KUT lineages of Vibrio parahaemolyticus in coastal eastern China.</title>
        <authorList>
            <person name="Yu H."/>
        </authorList>
    </citation>
    <scope>NUCLEOTIDE SEQUENCE [LARGE SCALE GENOMIC DNA]</scope>
    <source>
        <strain evidence="15 18">HZ17-383</strain>
    </source>
</reference>
<evidence type="ECO:0000256" key="1">
    <source>
        <dbReference type="ARBA" id="ARBA00004370"/>
    </source>
</evidence>
<dbReference type="CDD" id="cd11386">
    <property type="entry name" value="MCP_signal"/>
    <property type="match status" value="1"/>
</dbReference>
<dbReference type="Proteomes" id="UP000464718">
    <property type="component" value="Chromosome ii"/>
</dbReference>
<dbReference type="EMBL" id="CP097356">
    <property type="protein sequence ID" value="UYV28312.1"/>
    <property type="molecule type" value="Genomic_DNA"/>
</dbReference>
<evidence type="ECO:0000313" key="15">
    <source>
        <dbReference type="EMBL" id="TXN18417.1"/>
    </source>
</evidence>
<dbReference type="Gene3D" id="1.10.287.950">
    <property type="entry name" value="Methyl-accepting chemotaxis protein"/>
    <property type="match status" value="1"/>
</dbReference>
<evidence type="ECO:0000313" key="10">
    <source>
        <dbReference type="EMBL" id="KOY32730.1"/>
    </source>
</evidence>
<dbReference type="Proteomes" id="UP000726777">
    <property type="component" value="Unassembled WGS sequence"/>
</dbReference>
<comment type="subcellular location">
    <subcellularLocation>
        <location evidence="1">Membrane</location>
    </subcellularLocation>
</comment>
<dbReference type="EMBL" id="CP034299">
    <property type="protein sequence ID" value="QHH11268.1"/>
    <property type="molecule type" value="Genomic_DNA"/>
</dbReference>
<evidence type="ECO:0000259" key="6">
    <source>
        <dbReference type="PROSITE" id="PS50111"/>
    </source>
</evidence>
<dbReference type="AlphaFoldDB" id="A0A0M0E5C5"/>
<reference evidence="8" key="5">
    <citation type="submission" date="2019-12" db="EMBL/GenBank/DDBJ databases">
        <authorList>
            <consortium name="NCBI Pathogen Detection Project"/>
        </authorList>
    </citation>
    <scope>NUCLEOTIDE SEQUENCE</scope>
    <source>
        <strain evidence="8">1930</strain>
    </source>
</reference>
<dbReference type="Proteomes" id="UP000856022">
    <property type="component" value="Unassembled WGS sequence"/>
</dbReference>
<dbReference type="SMART" id="SM00304">
    <property type="entry name" value="HAMP"/>
    <property type="match status" value="1"/>
</dbReference>
<evidence type="ECO:0000313" key="14">
    <source>
        <dbReference type="EMBL" id="QHH11268.1"/>
    </source>
</evidence>
<dbReference type="GO" id="GO:0004888">
    <property type="term" value="F:transmembrane signaling receptor activity"/>
    <property type="evidence" value="ECO:0007669"/>
    <property type="project" value="InterPro"/>
</dbReference>
<evidence type="ECO:0000313" key="11">
    <source>
        <dbReference type="EMBL" id="MCC3805420.1"/>
    </source>
</evidence>
<feature type="transmembrane region" description="Helical" evidence="5">
    <location>
        <begin position="187"/>
        <end position="209"/>
    </location>
</feature>
<evidence type="ECO:0000256" key="4">
    <source>
        <dbReference type="PROSITE-ProRule" id="PRU00284"/>
    </source>
</evidence>
<dbReference type="Pfam" id="PF12729">
    <property type="entry name" value="4HB_MCP_1"/>
    <property type="match status" value="1"/>
</dbReference>
<dbReference type="PRINTS" id="PR00260">
    <property type="entry name" value="CHEMTRNSDUCR"/>
</dbReference>
<organism evidence="12 21">
    <name type="scientific">Vibrio parahaemolyticus</name>
    <dbReference type="NCBI Taxonomy" id="670"/>
    <lineage>
        <taxon>Bacteria</taxon>
        <taxon>Pseudomonadati</taxon>
        <taxon>Pseudomonadota</taxon>
        <taxon>Gammaproteobacteria</taxon>
        <taxon>Vibrionales</taxon>
        <taxon>Vibrionaceae</taxon>
        <taxon>Vibrio</taxon>
    </lineage>
</organism>
<reference evidence="14 19" key="3">
    <citation type="submission" date="2018-12" db="EMBL/GenBank/DDBJ databases">
        <title>Genomic insights into the evolutionary origins and pathogenicity of five Vibrio parahaemolyticus strains isolated from the shrimp with acute hepatopancreatic necrosis disease (AHPND).</title>
        <authorList>
            <person name="Yang Q."/>
            <person name="Dong X."/>
            <person name="Xie G."/>
            <person name="Fu S."/>
            <person name="Zou P."/>
            <person name="Sun J."/>
            <person name="Wang Y."/>
            <person name="Huang J."/>
        </authorList>
    </citation>
    <scope>NUCLEOTIDE SEQUENCE [LARGE SCALE GENOMIC DNA]</scope>
    <source>
        <strain evidence="14 19">20160303005-1</strain>
    </source>
</reference>